<reference evidence="7 8" key="1">
    <citation type="submission" date="2019-03" db="EMBL/GenBank/DDBJ databases">
        <title>Genomic Encyclopedia of Type Strains, Phase IV (KMG-IV): sequencing the most valuable type-strain genomes for metagenomic binning, comparative biology and taxonomic classification.</title>
        <authorList>
            <person name="Goeker M."/>
        </authorList>
    </citation>
    <scope>NUCLEOTIDE SEQUENCE [LARGE SCALE GENOMIC DNA]</scope>
    <source>
        <strain evidence="7 8">DSM 100451</strain>
    </source>
</reference>
<dbReference type="InterPro" id="IPR016153">
    <property type="entry name" value="Heat_shock_Hsp33_N"/>
</dbReference>
<dbReference type="GO" id="GO:0051082">
    <property type="term" value="F:unfolded protein binding"/>
    <property type="evidence" value="ECO:0007669"/>
    <property type="project" value="UniProtKB-UniRule"/>
</dbReference>
<dbReference type="EMBL" id="SLUM01000007">
    <property type="protein sequence ID" value="TCL58734.1"/>
    <property type="molecule type" value="Genomic_DNA"/>
</dbReference>
<comment type="caution">
    <text evidence="7">The sequence shown here is derived from an EMBL/GenBank/DDBJ whole genome shotgun (WGS) entry which is preliminary data.</text>
</comment>
<evidence type="ECO:0000256" key="4">
    <source>
        <dbReference type="ARBA" id="ARBA00023186"/>
    </source>
</evidence>
<sequence length="289" mass="31068">MGNMIRGISENGGVIFCGVDSTNLVRTMEQIHKTSAVTSAALGRLLTAASIMGIMLKNSKDSITLRVNGGGPAGTVLAVADGMGCVKGYVEHPVVEIPLRPDGKLNVGGAVGRDGTLSIVRDLGLKEPYVGQIPLVSGEIAEDITSYYATSEQIPTVCALGVLVDPDLTISCAGGYLLQLLPGATEEEITMLEKNIANVPSVTTLLQQDKTMKDIMEMVMQGFDPQVLDEYDVEYRCDCTEQRVERALISMGRAELEKLAAEEPVVEVNCQFCDKKYHVDVNKLLKSLD</sequence>
<name>A0A4R1R0B6_9FIRM</name>
<dbReference type="OrthoDB" id="9776534at2"/>
<dbReference type="Gene3D" id="3.90.1280.10">
    <property type="entry name" value="HSP33 redox switch-like"/>
    <property type="match status" value="1"/>
</dbReference>
<evidence type="ECO:0000256" key="2">
    <source>
        <dbReference type="ARBA" id="ARBA00022833"/>
    </source>
</evidence>
<dbReference type="SUPFAM" id="SSF64397">
    <property type="entry name" value="Hsp33 domain"/>
    <property type="match status" value="1"/>
</dbReference>
<dbReference type="InterPro" id="IPR000397">
    <property type="entry name" value="Heat_shock_Hsp33"/>
</dbReference>
<keyword evidence="1 6" id="KW-0963">Cytoplasm</keyword>
<feature type="disulfide bond" description="Redox-active" evidence="6">
    <location>
        <begin position="270"/>
        <end position="273"/>
    </location>
</feature>
<dbReference type="AlphaFoldDB" id="A0A4R1R0B6"/>
<dbReference type="Gene3D" id="3.55.30.10">
    <property type="entry name" value="Hsp33 domain"/>
    <property type="match status" value="1"/>
</dbReference>
<dbReference type="SUPFAM" id="SSF118352">
    <property type="entry name" value="HSP33 redox switch-like"/>
    <property type="match status" value="1"/>
</dbReference>
<evidence type="ECO:0000313" key="8">
    <source>
        <dbReference type="Proteomes" id="UP000295184"/>
    </source>
</evidence>
<dbReference type="NCBIfam" id="NF001033">
    <property type="entry name" value="PRK00114.1"/>
    <property type="match status" value="1"/>
</dbReference>
<dbReference type="GO" id="GO:0005737">
    <property type="term" value="C:cytoplasm"/>
    <property type="evidence" value="ECO:0007669"/>
    <property type="project" value="UniProtKB-SubCell"/>
</dbReference>
<gene>
    <name evidence="6" type="primary">hslO</name>
    <name evidence="7" type="ORF">EDD77_10789</name>
</gene>
<protein>
    <recommendedName>
        <fullName evidence="6">33 kDa chaperonin</fullName>
    </recommendedName>
    <alternativeName>
        <fullName evidence="6">Heat shock protein 33 homolog</fullName>
        <shortName evidence="6">HSP33</shortName>
    </alternativeName>
</protein>
<comment type="similarity">
    <text evidence="6">Belongs to the HSP33 family.</text>
</comment>
<keyword evidence="4 6" id="KW-0143">Chaperone</keyword>
<dbReference type="PANTHER" id="PTHR30111">
    <property type="entry name" value="33 KDA CHAPERONIN"/>
    <property type="match status" value="1"/>
</dbReference>
<dbReference type="PANTHER" id="PTHR30111:SF1">
    <property type="entry name" value="33 KDA CHAPERONIN"/>
    <property type="match status" value="1"/>
</dbReference>
<accession>A0A4R1R0B6</accession>
<dbReference type="HAMAP" id="MF_00117">
    <property type="entry name" value="HslO"/>
    <property type="match status" value="1"/>
</dbReference>
<organism evidence="7 8">
    <name type="scientific">Allofournierella massiliensis</name>
    <dbReference type="NCBI Taxonomy" id="1650663"/>
    <lineage>
        <taxon>Bacteria</taxon>
        <taxon>Bacillati</taxon>
        <taxon>Bacillota</taxon>
        <taxon>Clostridia</taxon>
        <taxon>Eubacteriales</taxon>
        <taxon>Oscillospiraceae</taxon>
        <taxon>Allofournierella</taxon>
    </lineage>
</organism>
<dbReference type="RefSeq" id="WP_058962966.1">
    <property type="nucleotide sequence ID" value="NZ_CABKVM010000012.1"/>
</dbReference>
<dbReference type="CDD" id="cd00498">
    <property type="entry name" value="Hsp33"/>
    <property type="match status" value="1"/>
</dbReference>
<dbReference type="GO" id="GO:0044183">
    <property type="term" value="F:protein folding chaperone"/>
    <property type="evidence" value="ECO:0007669"/>
    <property type="project" value="TreeGrafter"/>
</dbReference>
<evidence type="ECO:0000256" key="1">
    <source>
        <dbReference type="ARBA" id="ARBA00022490"/>
    </source>
</evidence>
<proteinExistence type="inferred from homology"/>
<evidence type="ECO:0000313" key="7">
    <source>
        <dbReference type="EMBL" id="TCL58734.1"/>
    </source>
</evidence>
<keyword evidence="2 6" id="KW-0862">Zinc</keyword>
<comment type="subcellular location">
    <subcellularLocation>
        <location evidence="6">Cytoplasm</location>
    </subcellularLocation>
</comment>
<comment type="PTM">
    <text evidence="6">Under oxidizing conditions two disulfide bonds are formed involving the reactive cysteines. Under reducing conditions zinc is bound to the reactive cysteines and the protein is inactive.</text>
</comment>
<evidence type="ECO:0000256" key="5">
    <source>
        <dbReference type="ARBA" id="ARBA00023284"/>
    </source>
</evidence>
<dbReference type="Proteomes" id="UP000295184">
    <property type="component" value="Unassembled WGS sequence"/>
</dbReference>
<dbReference type="STRING" id="1650663.GCA_001486665_00446"/>
<keyword evidence="5 6" id="KW-0676">Redox-active center</keyword>
<keyword evidence="3 6" id="KW-1015">Disulfide bond</keyword>
<dbReference type="InterPro" id="IPR016154">
    <property type="entry name" value="Heat_shock_Hsp33_C"/>
</dbReference>
<comment type="function">
    <text evidence="6">Redox regulated molecular chaperone. Protects both thermally unfolding and oxidatively damaged proteins from irreversible aggregation. Plays an important role in the bacterial defense system toward oxidative stress.</text>
</comment>
<dbReference type="PIRSF" id="PIRSF005261">
    <property type="entry name" value="Heat_shock_Hsp33"/>
    <property type="match status" value="1"/>
</dbReference>
<evidence type="ECO:0000256" key="3">
    <source>
        <dbReference type="ARBA" id="ARBA00023157"/>
    </source>
</evidence>
<dbReference type="Pfam" id="PF01430">
    <property type="entry name" value="HSP33"/>
    <property type="match status" value="1"/>
</dbReference>
<dbReference type="GO" id="GO:0042026">
    <property type="term" value="P:protein refolding"/>
    <property type="evidence" value="ECO:0007669"/>
    <property type="project" value="TreeGrafter"/>
</dbReference>
<feature type="disulfide bond" description="Redox-active" evidence="6">
    <location>
        <begin position="237"/>
        <end position="239"/>
    </location>
</feature>
<evidence type="ECO:0000256" key="6">
    <source>
        <dbReference type="HAMAP-Rule" id="MF_00117"/>
    </source>
</evidence>